<dbReference type="PROSITE" id="PS51352">
    <property type="entry name" value="THIOREDOXIN_2"/>
    <property type="match status" value="1"/>
</dbReference>
<evidence type="ECO:0000313" key="2">
    <source>
        <dbReference type="EMBL" id="CAK9044489.1"/>
    </source>
</evidence>
<dbReference type="InterPro" id="IPR036249">
    <property type="entry name" value="Thioredoxin-like_sf"/>
</dbReference>
<keyword evidence="3" id="KW-1185">Reference proteome</keyword>
<dbReference type="PANTHER" id="PTHR10438">
    <property type="entry name" value="THIOREDOXIN"/>
    <property type="match status" value="1"/>
</dbReference>
<organism evidence="2 3">
    <name type="scientific">Durusdinium trenchii</name>
    <dbReference type="NCBI Taxonomy" id="1381693"/>
    <lineage>
        <taxon>Eukaryota</taxon>
        <taxon>Sar</taxon>
        <taxon>Alveolata</taxon>
        <taxon>Dinophyceae</taxon>
        <taxon>Suessiales</taxon>
        <taxon>Symbiodiniaceae</taxon>
        <taxon>Durusdinium</taxon>
    </lineage>
</organism>
<dbReference type="CDD" id="cd02947">
    <property type="entry name" value="TRX_family"/>
    <property type="match status" value="1"/>
</dbReference>
<protein>
    <submittedName>
        <fullName evidence="2">Thioredoxin H5 (AtTrxh5) (Protein LOCUS OF INSENSITIVITY TO VICTORIN 1) (Thioredoxin 5) (AtTRX5)</fullName>
    </submittedName>
</protein>
<comment type="caution">
    <text evidence="2">The sequence shown here is derived from an EMBL/GenBank/DDBJ whole genome shotgun (WGS) entry which is preliminary data.</text>
</comment>
<sequence>MRISEDSMEWRELVDQVLEVAGGALPWPDLQERLLKRMAKLGTQAEHLALQVLANIPESYLSSEDCLVRLPRQDRACVRCEDLAALKHELRVAARSSSLVLLSFSSTLCVPCGRLKPELQQLALEMPEVIFLEVDVEQNEAAADAYQVTCLPTCVFLKEGQVLGRYEGSDVDTLTLKLVEYK</sequence>
<evidence type="ECO:0000259" key="1">
    <source>
        <dbReference type="PROSITE" id="PS51352"/>
    </source>
</evidence>
<dbReference type="Pfam" id="PF00085">
    <property type="entry name" value="Thioredoxin"/>
    <property type="match status" value="1"/>
</dbReference>
<name>A0ABP0LZ44_9DINO</name>
<dbReference type="EMBL" id="CAXAMM010018890">
    <property type="protein sequence ID" value="CAK9044489.1"/>
    <property type="molecule type" value="Genomic_DNA"/>
</dbReference>
<dbReference type="Gene3D" id="3.40.30.10">
    <property type="entry name" value="Glutaredoxin"/>
    <property type="match status" value="1"/>
</dbReference>
<dbReference type="Proteomes" id="UP001642464">
    <property type="component" value="Unassembled WGS sequence"/>
</dbReference>
<dbReference type="InterPro" id="IPR013766">
    <property type="entry name" value="Thioredoxin_domain"/>
</dbReference>
<evidence type="ECO:0000313" key="3">
    <source>
        <dbReference type="Proteomes" id="UP001642464"/>
    </source>
</evidence>
<dbReference type="InterPro" id="IPR050620">
    <property type="entry name" value="Thioredoxin_H-type-like"/>
</dbReference>
<feature type="domain" description="Thioredoxin" evidence="1">
    <location>
        <begin position="50"/>
        <end position="182"/>
    </location>
</feature>
<gene>
    <name evidence="2" type="ORF">SCF082_LOCUS25274</name>
</gene>
<proteinExistence type="predicted"/>
<reference evidence="2 3" key="1">
    <citation type="submission" date="2024-02" db="EMBL/GenBank/DDBJ databases">
        <authorList>
            <person name="Chen Y."/>
            <person name="Shah S."/>
            <person name="Dougan E. K."/>
            <person name="Thang M."/>
            <person name="Chan C."/>
        </authorList>
    </citation>
    <scope>NUCLEOTIDE SEQUENCE [LARGE SCALE GENOMIC DNA]</scope>
</reference>
<dbReference type="PANTHER" id="PTHR10438:SF463">
    <property type="entry name" value="THIOREDOXIN"/>
    <property type="match status" value="1"/>
</dbReference>
<accession>A0ABP0LZ44</accession>
<dbReference type="SUPFAM" id="SSF52833">
    <property type="entry name" value="Thioredoxin-like"/>
    <property type="match status" value="1"/>
</dbReference>